<dbReference type="InterPro" id="IPR026591">
    <property type="entry name" value="Sirtuin_cat_small_dom_sf"/>
</dbReference>
<accession>A0A1G8H7W0</accession>
<dbReference type="GO" id="GO:0070403">
    <property type="term" value="F:NAD+ binding"/>
    <property type="evidence" value="ECO:0007669"/>
    <property type="project" value="InterPro"/>
</dbReference>
<dbReference type="OrthoDB" id="9800582at2"/>
<proteinExistence type="predicted"/>
<dbReference type="EC" id="2.3.1.286" evidence="1"/>
<dbReference type="Gene3D" id="3.40.50.1220">
    <property type="entry name" value="TPP-binding domain"/>
    <property type="match status" value="1"/>
</dbReference>
<name>A0A1G8H7W0_9MICO</name>
<gene>
    <name evidence="6" type="ORF">SAMN04489720_3251</name>
</gene>
<dbReference type="SUPFAM" id="SSF52467">
    <property type="entry name" value="DHS-like NAD/FAD-binding domain"/>
    <property type="match status" value="1"/>
</dbReference>
<sequence>MLDTAIARLGLGPIAVITGAGISTDSGIPDYRGAGAPPRNPMQLDRFLASEHARRRYWAGSHLGWKAFSSTQPNDGHRAIARLDAAGLVTGVITQNVDDLHEKAGSRDVVHLHGANATVTCLQCASRFPRQVVADRIAEQNPWITVPDSVRMNPDGDVSLDGDQDFVVPVCFVCEGMLKPDVVFFGELVPSHVFHEADMAVRAASVVLVAGSSLVVNTAVRLLEIARRREVPIVIVNRGPTKWDKRASARIDAGTSETLTAFADALAPLPHAS</sequence>
<dbReference type="GO" id="GO:0046872">
    <property type="term" value="F:metal ion binding"/>
    <property type="evidence" value="ECO:0007669"/>
    <property type="project" value="UniProtKB-KW"/>
</dbReference>
<keyword evidence="4" id="KW-0862">Zinc</keyword>
<dbReference type="Proteomes" id="UP000198822">
    <property type="component" value="Chromosome I"/>
</dbReference>
<organism evidence="6 7">
    <name type="scientific">Agrococcus jejuensis</name>
    <dbReference type="NCBI Taxonomy" id="399736"/>
    <lineage>
        <taxon>Bacteria</taxon>
        <taxon>Bacillati</taxon>
        <taxon>Actinomycetota</taxon>
        <taxon>Actinomycetes</taxon>
        <taxon>Micrococcales</taxon>
        <taxon>Microbacteriaceae</taxon>
        <taxon>Agrococcus</taxon>
    </lineage>
</organism>
<dbReference type="EMBL" id="LT629695">
    <property type="protein sequence ID" value="SDI02726.1"/>
    <property type="molecule type" value="Genomic_DNA"/>
</dbReference>
<dbReference type="PROSITE" id="PS50305">
    <property type="entry name" value="SIRTUIN"/>
    <property type="match status" value="1"/>
</dbReference>
<feature type="binding site" evidence="4">
    <location>
        <position position="171"/>
    </location>
    <ligand>
        <name>Zn(2+)</name>
        <dbReference type="ChEBI" id="CHEBI:29105"/>
    </ligand>
</feature>
<dbReference type="Gene3D" id="3.30.1600.10">
    <property type="entry name" value="SIR2/SIRT2 'Small Domain"/>
    <property type="match status" value="1"/>
</dbReference>
<keyword evidence="7" id="KW-1185">Reference proteome</keyword>
<dbReference type="STRING" id="399736.SAMN04489720_3251"/>
<keyword evidence="4" id="KW-0479">Metal-binding</keyword>
<feature type="binding site" evidence="4">
    <location>
        <position position="121"/>
    </location>
    <ligand>
        <name>Zn(2+)</name>
        <dbReference type="ChEBI" id="CHEBI:29105"/>
    </ligand>
</feature>
<dbReference type="RefSeq" id="WP_092506642.1">
    <property type="nucleotide sequence ID" value="NZ_LT629695.1"/>
</dbReference>
<evidence type="ECO:0000256" key="1">
    <source>
        <dbReference type="ARBA" id="ARBA00012928"/>
    </source>
</evidence>
<evidence type="ECO:0000313" key="6">
    <source>
        <dbReference type="EMBL" id="SDI02726.1"/>
    </source>
</evidence>
<keyword evidence="3" id="KW-0520">NAD</keyword>
<evidence type="ECO:0000259" key="5">
    <source>
        <dbReference type="PROSITE" id="PS50305"/>
    </source>
</evidence>
<feature type="domain" description="Deacetylase sirtuin-type" evidence="5">
    <location>
        <begin position="1"/>
        <end position="272"/>
    </location>
</feature>
<evidence type="ECO:0000313" key="7">
    <source>
        <dbReference type="Proteomes" id="UP000198822"/>
    </source>
</evidence>
<feature type="binding site" evidence="4">
    <location>
        <position position="124"/>
    </location>
    <ligand>
        <name>Zn(2+)</name>
        <dbReference type="ChEBI" id="CHEBI:29105"/>
    </ligand>
</feature>
<protein>
    <recommendedName>
        <fullName evidence="1">protein acetyllysine N-acetyltransferase</fullName>
        <ecNumber evidence="1">2.3.1.286</ecNumber>
    </recommendedName>
</protein>
<keyword evidence="2" id="KW-0808">Transferase</keyword>
<dbReference type="InterPro" id="IPR026590">
    <property type="entry name" value="Ssirtuin_cat_dom"/>
</dbReference>
<feature type="binding site" evidence="4">
    <location>
        <position position="174"/>
    </location>
    <ligand>
        <name>Zn(2+)</name>
        <dbReference type="ChEBI" id="CHEBI:29105"/>
    </ligand>
</feature>
<dbReference type="InterPro" id="IPR050134">
    <property type="entry name" value="NAD-dep_sirtuin_deacylases"/>
</dbReference>
<dbReference type="InterPro" id="IPR003000">
    <property type="entry name" value="Sirtuin"/>
</dbReference>
<reference evidence="7" key="1">
    <citation type="submission" date="2016-10" db="EMBL/GenBank/DDBJ databases">
        <authorList>
            <person name="Varghese N."/>
            <person name="Submissions S."/>
        </authorList>
    </citation>
    <scope>NUCLEOTIDE SEQUENCE [LARGE SCALE GENOMIC DNA]</scope>
    <source>
        <strain evidence="7">DSM 22002</strain>
    </source>
</reference>
<dbReference type="PANTHER" id="PTHR11085:SF10">
    <property type="entry name" value="NAD-DEPENDENT PROTEIN DEACYLASE SIRTUIN-5, MITOCHONDRIAL-RELATED"/>
    <property type="match status" value="1"/>
</dbReference>
<evidence type="ECO:0000256" key="2">
    <source>
        <dbReference type="ARBA" id="ARBA00022679"/>
    </source>
</evidence>
<dbReference type="AlphaFoldDB" id="A0A1G8H7W0"/>
<evidence type="ECO:0000256" key="3">
    <source>
        <dbReference type="ARBA" id="ARBA00023027"/>
    </source>
</evidence>
<dbReference type="PANTHER" id="PTHR11085">
    <property type="entry name" value="NAD-DEPENDENT PROTEIN DEACYLASE SIRTUIN-5, MITOCHONDRIAL-RELATED"/>
    <property type="match status" value="1"/>
</dbReference>
<feature type="active site" description="Proton acceptor" evidence="4">
    <location>
        <position position="113"/>
    </location>
</feature>
<evidence type="ECO:0000256" key="4">
    <source>
        <dbReference type="PROSITE-ProRule" id="PRU00236"/>
    </source>
</evidence>
<dbReference type="GO" id="GO:0017136">
    <property type="term" value="F:histone deacetylase activity, NAD-dependent"/>
    <property type="evidence" value="ECO:0007669"/>
    <property type="project" value="TreeGrafter"/>
</dbReference>
<dbReference type="InterPro" id="IPR029035">
    <property type="entry name" value="DHS-like_NAD/FAD-binding_dom"/>
</dbReference>
<dbReference type="Pfam" id="PF02146">
    <property type="entry name" value="SIR2"/>
    <property type="match status" value="1"/>
</dbReference>